<organism evidence="2 3">
    <name type="scientific">Debaryomyces hansenii (strain ATCC 36239 / CBS 767 / BCRC 21394 / JCM 1990 / NBRC 0083 / IGC 2968)</name>
    <name type="common">Yeast</name>
    <name type="synonym">Torulaspora hansenii</name>
    <dbReference type="NCBI Taxonomy" id="284592"/>
    <lineage>
        <taxon>Eukaryota</taxon>
        <taxon>Fungi</taxon>
        <taxon>Dikarya</taxon>
        <taxon>Ascomycota</taxon>
        <taxon>Saccharomycotina</taxon>
        <taxon>Pichiomycetes</taxon>
        <taxon>Debaryomycetaceae</taxon>
        <taxon>Debaryomyces</taxon>
    </lineage>
</organism>
<dbReference type="OMA" id="PEDYITP"/>
<proteinExistence type="predicted"/>
<feature type="compositionally biased region" description="Polar residues" evidence="1">
    <location>
        <begin position="13"/>
        <end position="23"/>
    </location>
</feature>
<name>Q6BIT8_DEBHA</name>
<dbReference type="GeneID" id="2904764"/>
<gene>
    <name evidence="2" type="ordered locus">DEHA2G07722g</name>
</gene>
<evidence type="ECO:0000256" key="1">
    <source>
        <dbReference type="SAM" id="MobiDB-lite"/>
    </source>
</evidence>
<dbReference type="OrthoDB" id="3063476at2759"/>
<dbReference type="PANTHER" id="PTHR34693:SF1">
    <property type="entry name" value="PROTEIN PAR32"/>
    <property type="match status" value="1"/>
</dbReference>
<keyword evidence="3" id="KW-1185">Reference proteome</keyword>
<evidence type="ECO:0000313" key="3">
    <source>
        <dbReference type="Proteomes" id="UP000000599"/>
    </source>
</evidence>
<dbReference type="eggNOG" id="ENOG502S3S2">
    <property type="taxonomic scope" value="Eukaryota"/>
</dbReference>
<dbReference type="EMBL" id="CR382139">
    <property type="protein sequence ID" value="CAG90346.1"/>
    <property type="molecule type" value="Genomic_DNA"/>
</dbReference>
<dbReference type="KEGG" id="dha:DEHA2G07722g"/>
<reference evidence="2 3" key="1">
    <citation type="journal article" date="2004" name="Nature">
        <title>Genome evolution in yeasts.</title>
        <authorList>
            <consortium name="Genolevures"/>
            <person name="Dujon B."/>
            <person name="Sherman D."/>
            <person name="Fischer G."/>
            <person name="Durrens P."/>
            <person name="Casaregola S."/>
            <person name="Lafontaine I."/>
            <person name="de Montigny J."/>
            <person name="Marck C."/>
            <person name="Neuveglise C."/>
            <person name="Talla E."/>
            <person name="Goffard N."/>
            <person name="Frangeul L."/>
            <person name="Aigle M."/>
            <person name="Anthouard V."/>
            <person name="Babour A."/>
            <person name="Barbe V."/>
            <person name="Barnay S."/>
            <person name="Blanchin S."/>
            <person name="Beckerich J.M."/>
            <person name="Beyne E."/>
            <person name="Bleykasten C."/>
            <person name="Boisrame A."/>
            <person name="Boyer J."/>
            <person name="Cattolico L."/>
            <person name="Confanioleri F."/>
            <person name="de Daruvar A."/>
            <person name="Despons L."/>
            <person name="Fabre E."/>
            <person name="Fairhead C."/>
            <person name="Ferry-Dumazet H."/>
            <person name="Groppi A."/>
            <person name="Hantraye F."/>
            <person name="Hennequin C."/>
            <person name="Jauniaux N."/>
            <person name="Joyet P."/>
            <person name="Kachouri R."/>
            <person name="Kerrest A."/>
            <person name="Koszul R."/>
            <person name="Lemaire M."/>
            <person name="Lesur I."/>
            <person name="Ma L."/>
            <person name="Muller H."/>
            <person name="Nicaud J.M."/>
            <person name="Nikolski M."/>
            <person name="Oztas S."/>
            <person name="Ozier-Kalogeropoulos O."/>
            <person name="Pellenz S."/>
            <person name="Potier S."/>
            <person name="Richard G.F."/>
            <person name="Straub M.L."/>
            <person name="Suleau A."/>
            <person name="Swennene D."/>
            <person name="Tekaia F."/>
            <person name="Wesolowski-Louvel M."/>
            <person name="Westhof E."/>
            <person name="Wirth B."/>
            <person name="Zeniou-Meyer M."/>
            <person name="Zivanovic I."/>
            <person name="Bolotin-Fukuhara M."/>
            <person name="Thierry A."/>
            <person name="Bouchier C."/>
            <person name="Caudron B."/>
            <person name="Scarpelli C."/>
            <person name="Gaillardin C."/>
            <person name="Weissenbach J."/>
            <person name="Wincker P."/>
            <person name="Souciet J.L."/>
        </authorList>
    </citation>
    <scope>NUCLEOTIDE SEQUENCE [LARGE SCALE GENOMIC DNA]</scope>
    <source>
        <strain evidence="3">ATCC 36239 / CBS 767 / BCRC 21394 / JCM 1990 / NBRC 0083 / IGC 2968</strain>
    </source>
</reference>
<accession>Q6BIT8</accession>
<dbReference type="AlphaFoldDB" id="Q6BIT8"/>
<sequence>MTFSTGRGGAGNMQYSKNITSENNHIKPVASNHGSHQNPNGQRNDQQIPQQSTSEHNSIDNKGERVYYSTGRGGAGNIQSSKSLPSPKLVPQGSNTPQLHTNKISTGRGGYGNMLKNDDPELTRKVQDVDGPSNTSRENDLYAVASNKSFSIGRGGFGNVMSNQRSGNSQSSQEKPALMAISSYGETLKDEPSKKSFFGKLKGLFTSD</sequence>
<dbReference type="InParanoid" id="Q6BIT8"/>
<dbReference type="RefSeq" id="XP_461883.1">
    <property type="nucleotide sequence ID" value="XM_461883.1"/>
</dbReference>
<feature type="compositionally biased region" description="Polar residues" evidence="1">
    <location>
        <begin position="92"/>
        <end position="105"/>
    </location>
</feature>
<dbReference type="VEuPathDB" id="FungiDB:DEHA2G07722g"/>
<dbReference type="PANTHER" id="PTHR34693">
    <property type="entry name" value="PROTEIN PAR32"/>
    <property type="match status" value="1"/>
</dbReference>
<dbReference type="InterPro" id="IPR053203">
    <property type="entry name" value="Cisplatin_resist-associated"/>
</dbReference>
<dbReference type="HOGENOM" id="CLU_082191_0_1_1"/>
<protein>
    <submittedName>
        <fullName evidence="2">DEHA2G07722p</fullName>
    </submittedName>
</protein>
<dbReference type="Proteomes" id="UP000000599">
    <property type="component" value="Chromosome G"/>
</dbReference>
<feature type="compositionally biased region" description="Polar residues" evidence="1">
    <location>
        <begin position="32"/>
        <end position="56"/>
    </location>
</feature>
<dbReference type="Pfam" id="PF12223">
    <property type="entry name" value="DUF3602"/>
    <property type="match status" value="1"/>
</dbReference>
<feature type="region of interest" description="Disordered" evidence="1">
    <location>
        <begin position="1"/>
        <end position="113"/>
    </location>
</feature>
<feature type="compositionally biased region" description="Low complexity" evidence="1">
    <location>
        <begin position="80"/>
        <end position="89"/>
    </location>
</feature>
<dbReference type="InterPro" id="IPR022024">
    <property type="entry name" value="DUF3602"/>
</dbReference>
<feature type="compositionally biased region" description="Gly residues" evidence="1">
    <location>
        <begin position="1"/>
        <end position="11"/>
    </location>
</feature>
<evidence type="ECO:0000313" key="2">
    <source>
        <dbReference type="EMBL" id="CAG90346.1"/>
    </source>
</evidence>